<evidence type="ECO:0000256" key="1">
    <source>
        <dbReference type="ARBA" id="ARBA00004651"/>
    </source>
</evidence>
<accession>D5XBF2</accession>
<dbReference type="HOGENOM" id="CLU_132534_2_0_9"/>
<dbReference type="eggNOG" id="COG2891">
    <property type="taxonomic scope" value="Bacteria"/>
</dbReference>
<dbReference type="Proteomes" id="UP000002377">
    <property type="component" value="Chromosome"/>
</dbReference>
<evidence type="ECO:0000256" key="6">
    <source>
        <dbReference type="ARBA" id="ARBA00022989"/>
    </source>
</evidence>
<dbReference type="OrthoDB" id="9796616at2"/>
<keyword evidence="4 8" id="KW-0812">Transmembrane</keyword>
<dbReference type="KEGG" id="tjr:TherJR_2544"/>
<sequence>MRYAFLTFLFIISYIIESTVFSFFPVAGVKPDLILIFVVFYALLKGPKEGVLAGLIGGLTEDIFFGHFIGLNAFPTLVTGFLFGLLEKKVYKENFFIPILTVIAATWLNQSLVFLLGLSIEGFPANYVAVFQNVIFPTLIYNSCLSPFIYGKFYKSTQKRFFRQPDY</sequence>
<proteinExistence type="inferred from homology"/>
<keyword evidence="3" id="KW-1003">Cell membrane</keyword>
<evidence type="ECO:0000256" key="2">
    <source>
        <dbReference type="ARBA" id="ARBA00007776"/>
    </source>
</evidence>
<dbReference type="RefSeq" id="WP_013121375.1">
    <property type="nucleotide sequence ID" value="NC_014152.1"/>
</dbReference>
<keyword evidence="6 8" id="KW-1133">Transmembrane helix</keyword>
<evidence type="ECO:0000256" key="7">
    <source>
        <dbReference type="ARBA" id="ARBA00023136"/>
    </source>
</evidence>
<keyword evidence="5" id="KW-0133">Cell shape</keyword>
<dbReference type="Gene3D" id="1.10.1760.20">
    <property type="match status" value="1"/>
</dbReference>
<feature type="transmembrane region" description="Helical" evidence="8">
    <location>
        <begin position="95"/>
        <end position="118"/>
    </location>
</feature>
<keyword evidence="7 8" id="KW-0472">Membrane</keyword>
<evidence type="ECO:0000313" key="10">
    <source>
        <dbReference type="Proteomes" id="UP000002377"/>
    </source>
</evidence>
<evidence type="ECO:0000256" key="4">
    <source>
        <dbReference type="ARBA" id="ARBA00022692"/>
    </source>
</evidence>
<dbReference type="NCBIfam" id="TIGR03426">
    <property type="entry name" value="shape_MreD"/>
    <property type="match status" value="1"/>
</dbReference>
<comment type="subcellular location">
    <subcellularLocation>
        <location evidence="1">Cell membrane</location>
        <topology evidence="1">Multi-pass membrane protein</topology>
    </subcellularLocation>
</comment>
<dbReference type="GO" id="GO:0008360">
    <property type="term" value="P:regulation of cell shape"/>
    <property type="evidence" value="ECO:0007669"/>
    <property type="project" value="UniProtKB-KW"/>
</dbReference>
<evidence type="ECO:0000256" key="3">
    <source>
        <dbReference type="ARBA" id="ARBA00022475"/>
    </source>
</evidence>
<name>D5XBF2_THEPJ</name>
<dbReference type="PIRSF" id="PIRSF037497">
    <property type="entry name" value="MreD_Clostridium/Treponema_prd"/>
    <property type="match status" value="1"/>
</dbReference>
<comment type="similarity">
    <text evidence="2">Belongs to the MreD family.</text>
</comment>
<feature type="transmembrane region" description="Helical" evidence="8">
    <location>
        <begin position="130"/>
        <end position="150"/>
    </location>
</feature>
<reference evidence="9 10" key="1">
    <citation type="submission" date="2010-05" db="EMBL/GenBank/DDBJ databases">
        <title>Complete sequence of Thermincola sp. JR.</title>
        <authorList>
            <consortium name="US DOE Joint Genome Institute"/>
            <person name="Lucas S."/>
            <person name="Copeland A."/>
            <person name="Lapidus A."/>
            <person name="Cheng J.-F."/>
            <person name="Bruce D."/>
            <person name="Goodwin L."/>
            <person name="Pitluck S."/>
            <person name="Chertkov O."/>
            <person name="Detter J.C."/>
            <person name="Han C."/>
            <person name="Tapia R."/>
            <person name="Land M."/>
            <person name="Hauser L."/>
            <person name="Kyrpides N."/>
            <person name="Mikhailova N."/>
            <person name="Hazen T.C."/>
            <person name="Woyke T."/>
        </authorList>
    </citation>
    <scope>NUCLEOTIDE SEQUENCE [LARGE SCALE GENOMIC DNA]</scope>
    <source>
        <strain evidence="9 10">JR</strain>
    </source>
</reference>
<dbReference type="InterPro" id="IPR017225">
    <property type="entry name" value="Cell_shape_determin_MreD_prd"/>
</dbReference>
<protein>
    <submittedName>
        <fullName evidence="9">Rod shape-determining protein MreD</fullName>
    </submittedName>
</protein>
<feature type="transmembrane region" description="Helical" evidence="8">
    <location>
        <begin position="64"/>
        <end position="83"/>
    </location>
</feature>
<dbReference type="STRING" id="635013.TherJR_2544"/>
<dbReference type="GO" id="GO:0005886">
    <property type="term" value="C:plasma membrane"/>
    <property type="evidence" value="ECO:0007669"/>
    <property type="project" value="UniProtKB-SubCell"/>
</dbReference>
<evidence type="ECO:0000256" key="8">
    <source>
        <dbReference type="SAM" id="Phobius"/>
    </source>
</evidence>
<keyword evidence="10" id="KW-1185">Reference proteome</keyword>
<evidence type="ECO:0000256" key="5">
    <source>
        <dbReference type="ARBA" id="ARBA00022960"/>
    </source>
</evidence>
<dbReference type="Pfam" id="PF04093">
    <property type="entry name" value="MreD"/>
    <property type="match status" value="1"/>
</dbReference>
<gene>
    <name evidence="9" type="ordered locus">TherJR_2544</name>
</gene>
<organism evidence="9 10">
    <name type="scientific">Thermincola potens (strain JR)</name>
    <dbReference type="NCBI Taxonomy" id="635013"/>
    <lineage>
        <taxon>Bacteria</taxon>
        <taxon>Bacillati</taxon>
        <taxon>Bacillota</taxon>
        <taxon>Clostridia</taxon>
        <taxon>Eubacteriales</taxon>
        <taxon>Thermincolaceae</taxon>
        <taxon>Thermincola</taxon>
    </lineage>
</organism>
<dbReference type="AlphaFoldDB" id="D5XBF2"/>
<dbReference type="InterPro" id="IPR007227">
    <property type="entry name" value="Cell_shape_determining_MreD"/>
</dbReference>
<evidence type="ECO:0000313" key="9">
    <source>
        <dbReference type="EMBL" id="ADG83381.1"/>
    </source>
</evidence>
<dbReference type="EMBL" id="CP002028">
    <property type="protein sequence ID" value="ADG83381.1"/>
    <property type="molecule type" value="Genomic_DNA"/>
</dbReference>